<comment type="caution">
    <text evidence="1">The sequence shown here is derived from an EMBL/GenBank/DDBJ whole genome shotgun (WGS) entry which is preliminary data.</text>
</comment>
<organism evidence="1 2">
    <name type="scientific">Colletotrichum scovillei</name>
    <dbReference type="NCBI Taxonomy" id="1209932"/>
    <lineage>
        <taxon>Eukaryota</taxon>
        <taxon>Fungi</taxon>
        <taxon>Dikarya</taxon>
        <taxon>Ascomycota</taxon>
        <taxon>Pezizomycotina</taxon>
        <taxon>Sordariomycetes</taxon>
        <taxon>Hypocreomycetidae</taxon>
        <taxon>Glomerellales</taxon>
        <taxon>Glomerellaceae</taxon>
        <taxon>Colletotrichum</taxon>
        <taxon>Colletotrichum acutatum species complex</taxon>
    </lineage>
</organism>
<dbReference type="Proteomes" id="UP000699042">
    <property type="component" value="Unassembled WGS sequence"/>
</dbReference>
<evidence type="ECO:0000313" key="1">
    <source>
        <dbReference type="EMBL" id="KAG7048595.1"/>
    </source>
</evidence>
<gene>
    <name evidence="1" type="ORF">JMJ77_014232</name>
</gene>
<dbReference type="AlphaFoldDB" id="A0A9P7UH93"/>
<protein>
    <submittedName>
        <fullName evidence="1">Uncharacterized protein</fullName>
    </submittedName>
</protein>
<keyword evidence="2" id="KW-1185">Reference proteome</keyword>
<accession>A0A9P7UH93</accession>
<dbReference type="EMBL" id="JAESDN010000006">
    <property type="protein sequence ID" value="KAG7048595.1"/>
    <property type="molecule type" value="Genomic_DNA"/>
</dbReference>
<reference evidence="1" key="1">
    <citation type="submission" date="2021-05" db="EMBL/GenBank/DDBJ databases">
        <title>Comparative genomics of three Colletotrichum scovillei strains and genetic complementation revealed genes involved fungal growth and virulence on chili pepper.</title>
        <authorList>
            <person name="Hsieh D.-K."/>
            <person name="Chuang S.-C."/>
            <person name="Chen C.-Y."/>
            <person name="Chao Y.-T."/>
            <person name="Lu M.-Y.J."/>
            <person name="Lee M.-H."/>
            <person name="Shih M.-C."/>
        </authorList>
    </citation>
    <scope>NUCLEOTIDE SEQUENCE</scope>
    <source>
        <strain evidence="1">Coll-153</strain>
    </source>
</reference>
<evidence type="ECO:0000313" key="2">
    <source>
        <dbReference type="Proteomes" id="UP000699042"/>
    </source>
</evidence>
<sequence length="89" mass="10473">MDMMIVGDGGPRKKRDRTSYLAFRHQFRHSPDQGPEERLYGGAWTLYWDSILGTPDLAWKRKPISLIAMYLGGDHRHFVLRADFCWCSW</sequence>
<name>A0A9P7UH93_9PEZI</name>
<proteinExistence type="predicted"/>